<dbReference type="AlphaFoldDB" id="A9WEP5"/>
<dbReference type="EMBL" id="CP000909">
    <property type="protein sequence ID" value="ABY33804.1"/>
    <property type="molecule type" value="Genomic_DNA"/>
</dbReference>
<sequence length="490" mass="55689">MTILVMCNLGNSDLNADSKRPSKPRPEGEQLWRSFTEHQFELPIIEPCLRFIIGRHPGDQLRLVCFYTDQPENPETTKADRFGVSLRDKDTIWLAHIAQRLIREKFAGQVSEVEIVRIENSRGPDLNPSVYDEVFEAYAYLLQRFVNQQVDRCYILTAGGIPACNFALQLQAMIAFADRCHFIYPPEGGRVTELRIGEEMSKAFQRVNALNALDQRNFPAALLSARAARVGEWIVALLEYAVYREAFDFQQATQAGARAQRHASGSIREFCRELQDDLQQLIRNDAAALLREVAYNADIAYRNGRYADLLGRLFRFQEGVLRLIVEKYLGLPTDFSKEQRDASLARYLELIDGNPALRDFLDQRTLDGKPLRYRDGPNRPVMQALLEFVLNGGTRADGTPFATKKDRERLSGVRERLNRLDALAELRNQSVIAHGFAGVAREAIDSAYKGGADQIVPDLYKTIELLDNPVHKSPFDRIAETVQRELRRGT</sequence>
<dbReference type="eggNOG" id="COG0388">
    <property type="taxonomic scope" value="Bacteria"/>
</dbReference>
<keyword evidence="2" id="KW-1185">Reference proteome</keyword>
<dbReference type="Proteomes" id="UP000002008">
    <property type="component" value="Chromosome"/>
</dbReference>
<proteinExistence type="predicted"/>
<protein>
    <submittedName>
        <fullName evidence="1">Uncharacterized protein</fullName>
    </submittedName>
</protein>
<dbReference type="KEGG" id="cau:Caur_0558"/>
<name>A9WEP5_CHLAA</name>
<dbReference type="STRING" id="324602.Caur_0558"/>
<dbReference type="EnsemblBacteria" id="ABY33804">
    <property type="protein sequence ID" value="ABY33804"/>
    <property type="gene ID" value="Caur_0558"/>
</dbReference>
<evidence type="ECO:0000313" key="2">
    <source>
        <dbReference type="Proteomes" id="UP000002008"/>
    </source>
</evidence>
<dbReference type="HOGENOM" id="CLU_558814_0_0_0"/>
<accession>A9WEP5</accession>
<reference evidence="2" key="1">
    <citation type="journal article" date="2011" name="BMC Genomics">
        <title>Complete genome sequence of the filamentous anoxygenic phototrophic bacterium Chloroflexus aurantiacus.</title>
        <authorList>
            <person name="Tang K.H."/>
            <person name="Barry K."/>
            <person name="Chertkov O."/>
            <person name="Dalin E."/>
            <person name="Han C.S."/>
            <person name="Hauser L.J."/>
            <person name="Honchak B.M."/>
            <person name="Karbach L.E."/>
            <person name="Land M.L."/>
            <person name="Lapidus A."/>
            <person name="Larimer F.W."/>
            <person name="Mikhailova N."/>
            <person name="Pitluck S."/>
            <person name="Pierson B.K."/>
            <person name="Blankenship R.E."/>
        </authorList>
    </citation>
    <scope>NUCLEOTIDE SEQUENCE [LARGE SCALE GENOMIC DNA]</scope>
    <source>
        <strain evidence="2">ATCC 29366 / DSM 635 / J-10-fl</strain>
    </source>
</reference>
<dbReference type="InParanoid" id="A9WEP5"/>
<gene>
    <name evidence="1" type="ordered locus">Caur_0558</name>
</gene>
<organism evidence="1 2">
    <name type="scientific">Chloroflexus aurantiacus (strain ATCC 29366 / DSM 635 / J-10-fl)</name>
    <dbReference type="NCBI Taxonomy" id="324602"/>
    <lineage>
        <taxon>Bacteria</taxon>
        <taxon>Bacillati</taxon>
        <taxon>Chloroflexota</taxon>
        <taxon>Chloroflexia</taxon>
        <taxon>Chloroflexales</taxon>
        <taxon>Chloroflexineae</taxon>
        <taxon>Chloroflexaceae</taxon>
        <taxon>Chloroflexus</taxon>
    </lineage>
</organism>
<evidence type="ECO:0000313" key="1">
    <source>
        <dbReference type="EMBL" id="ABY33804.1"/>
    </source>
</evidence>
<dbReference type="PATRIC" id="fig|324602.8.peg.638"/>
<dbReference type="RefSeq" id="WP_012256460.1">
    <property type="nucleotide sequence ID" value="NC_010175.1"/>
</dbReference>